<reference evidence="7 8" key="1">
    <citation type="submission" date="2018-11" db="EMBL/GenBank/DDBJ databases">
        <title>Genome sequencing of Lachnoanaerobaculum sp. KCOM 2030 (= ChDC B114).</title>
        <authorList>
            <person name="Kook J.-K."/>
            <person name="Park S.-N."/>
            <person name="Lim Y.K."/>
        </authorList>
    </citation>
    <scope>NUCLEOTIDE SEQUENCE [LARGE SCALE GENOMIC DNA]</scope>
    <source>
        <strain evidence="7 8">KCOM 2030</strain>
    </source>
</reference>
<sequence length="207" mass="23284">MIGIMIVEDSPVTMEYLELELEKAKHKYKIMCKFRGVENVEPACESGRINIVLMDVCLGDSSGLDLARKIKERFLGIKVIIMTSMLDQSFIKQAKNFGCDGFWFKESMQHGILNVLDDVSVGEKKFVDDFPAVTLGNAKIEELTEAELAVLRSFAKGCTYAEVAEDCHISQNTVRYHVKNLTSKTGMHNMAKIALEAVDKRVILPRF</sequence>
<evidence type="ECO:0000313" key="7">
    <source>
        <dbReference type="EMBL" id="RRJ24551.1"/>
    </source>
</evidence>
<dbReference type="PROSITE" id="PS00622">
    <property type="entry name" value="HTH_LUXR_1"/>
    <property type="match status" value="1"/>
</dbReference>
<dbReference type="PROSITE" id="PS50110">
    <property type="entry name" value="RESPONSE_REGULATORY"/>
    <property type="match status" value="1"/>
</dbReference>
<dbReference type="PROSITE" id="PS50043">
    <property type="entry name" value="HTH_LUXR_2"/>
    <property type="match status" value="1"/>
</dbReference>
<dbReference type="InterPro" id="IPR000792">
    <property type="entry name" value="Tscrpt_reg_LuxR_C"/>
</dbReference>
<dbReference type="PANTHER" id="PTHR45566:SF1">
    <property type="entry name" value="HTH-TYPE TRANSCRIPTIONAL REGULATOR YHJB-RELATED"/>
    <property type="match status" value="1"/>
</dbReference>
<dbReference type="GO" id="GO:0003677">
    <property type="term" value="F:DNA binding"/>
    <property type="evidence" value="ECO:0007669"/>
    <property type="project" value="UniProtKB-KW"/>
</dbReference>
<dbReference type="InterPro" id="IPR001789">
    <property type="entry name" value="Sig_transdc_resp-reg_receiver"/>
</dbReference>
<accession>A0A3P3QTK6</accession>
<comment type="function">
    <text evidence="3">May play the central regulatory role in sporulation. It may be an element of the effector pathway responsible for the activation of sporulation genes in response to nutritional stress. Spo0A may act in concert with spo0H (a sigma factor) to control the expression of some genes that are critical to the sporulation process.</text>
</comment>
<feature type="domain" description="Response regulatory" evidence="6">
    <location>
        <begin position="3"/>
        <end position="120"/>
    </location>
</feature>
<dbReference type="SMART" id="SM00421">
    <property type="entry name" value="HTH_LUXR"/>
    <property type="match status" value="1"/>
</dbReference>
<name>A0A3P3QTK6_9FIRM</name>
<dbReference type="SMART" id="SM00448">
    <property type="entry name" value="REC"/>
    <property type="match status" value="1"/>
</dbReference>
<evidence type="ECO:0000256" key="1">
    <source>
        <dbReference type="ARBA" id="ARBA00018672"/>
    </source>
</evidence>
<gene>
    <name evidence="7" type="ORF">EHV10_12245</name>
</gene>
<dbReference type="CDD" id="cd00156">
    <property type="entry name" value="REC"/>
    <property type="match status" value="1"/>
</dbReference>
<dbReference type="OrthoDB" id="9779069at2"/>
<feature type="domain" description="HTH luxR-type" evidence="5">
    <location>
        <begin position="136"/>
        <end position="201"/>
    </location>
</feature>
<evidence type="ECO:0000259" key="6">
    <source>
        <dbReference type="PROSITE" id="PS50110"/>
    </source>
</evidence>
<dbReference type="Gene3D" id="1.10.10.10">
    <property type="entry name" value="Winged helix-like DNA-binding domain superfamily/Winged helix DNA-binding domain"/>
    <property type="match status" value="1"/>
</dbReference>
<dbReference type="RefSeq" id="WP_128674891.1">
    <property type="nucleotide sequence ID" value="NZ_RRCO01000006.1"/>
</dbReference>
<feature type="modified residue" description="4-aspartylphosphate" evidence="4">
    <location>
        <position position="55"/>
    </location>
</feature>
<dbReference type="Proteomes" id="UP000272490">
    <property type="component" value="Unassembled WGS sequence"/>
</dbReference>
<dbReference type="InterPro" id="IPR011006">
    <property type="entry name" value="CheY-like_superfamily"/>
</dbReference>
<dbReference type="Pfam" id="PF00196">
    <property type="entry name" value="GerE"/>
    <property type="match status" value="1"/>
</dbReference>
<dbReference type="InterPro" id="IPR051015">
    <property type="entry name" value="EvgA-like"/>
</dbReference>
<dbReference type="GO" id="GO:0000160">
    <property type="term" value="P:phosphorelay signal transduction system"/>
    <property type="evidence" value="ECO:0007669"/>
    <property type="project" value="InterPro"/>
</dbReference>
<evidence type="ECO:0000256" key="2">
    <source>
        <dbReference type="ARBA" id="ARBA00023125"/>
    </source>
</evidence>
<keyword evidence="8" id="KW-1185">Reference proteome</keyword>
<dbReference type="SUPFAM" id="SSF52172">
    <property type="entry name" value="CheY-like"/>
    <property type="match status" value="1"/>
</dbReference>
<evidence type="ECO:0000256" key="3">
    <source>
        <dbReference type="ARBA" id="ARBA00024867"/>
    </source>
</evidence>
<comment type="caution">
    <text evidence="7">The sequence shown here is derived from an EMBL/GenBank/DDBJ whole genome shotgun (WGS) entry which is preliminary data.</text>
</comment>
<dbReference type="InterPro" id="IPR036388">
    <property type="entry name" value="WH-like_DNA-bd_sf"/>
</dbReference>
<protein>
    <recommendedName>
        <fullName evidence="1">Stage 0 sporulation protein A homolog</fullName>
    </recommendedName>
</protein>
<evidence type="ECO:0000256" key="4">
    <source>
        <dbReference type="PROSITE-ProRule" id="PRU00169"/>
    </source>
</evidence>
<dbReference type="Gene3D" id="3.40.50.2300">
    <property type="match status" value="1"/>
</dbReference>
<dbReference type="PANTHER" id="PTHR45566">
    <property type="entry name" value="HTH-TYPE TRANSCRIPTIONAL REGULATOR YHJB-RELATED"/>
    <property type="match status" value="1"/>
</dbReference>
<dbReference type="AlphaFoldDB" id="A0A3P3QTK6"/>
<organism evidence="7 8">
    <name type="scientific">Lachnoanaerobaculum gingivalis</name>
    <dbReference type="NCBI Taxonomy" id="2490855"/>
    <lineage>
        <taxon>Bacteria</taxon>
        <taxon>Bacillati</taxon>
        <taxon>Bacillota</taxon>
        <taxon>Clostridia</taxon>
        <taxon>Lachnospirales</taxon>
        <taxon>Lachnospiraceae</taxon>
        <taxon>Lachnoanaerobaculum</taxon>
    </lineage>
</organism>
<dbReference type="CDD" id="cd06170">
    <property type="entry name" value="LuxR_C_like"/>
    <property type="match status" value="1"/>
</dbReference>
<dbReference type="InterPro" id="IPR016032">
    <property type="entry name" value="Sig_transdc_resp-reg_C-effctor"/>
</dbReference>
<proteinExistence type="predicted"/>
<dbReference type="EMBL" id="RRCO01000006">
    <property type="protein sequence ID" value="RRJ24551.1"/>
    <property type="molecule type" value="Genomic_DNA"/>
</dbReference>
<keyword evidence="4" id="KW-0597">Phosphoprotein</keyword>
<evidence type="ECO:0000313" key="8">
    <source>
        <dbReference type="Proteomes" id="UP000272490"/>
    </source>
</evidence>
<dbReference type="GO" id="GO:0006355">
    <property type="term" value="P:regulation of DNA-templated transcription"/>
    <property type="evidence" value="ECO:0007669"/>
    <property type="project" value="InterPro"/>
</dbReference>
<evidence type="ECO:0000259" key="5">
    <source>
        <dbReference type="PROSITE" id="PS50043"/>
    </source>
</evidence>
<dbReference type="Pfam" id="PF00072">
    <property type="entry name" value="Response_reg"/>
    <property type="match status" value="1"/>
</dbReference>
<dbReference type="PRINTS" id="PR00038">
    <property type="entry name" value="HTHLUXR"/>
</dbReference>
<keyword evidence="2 7" id="KW-0238">DNA-binding</keyword>
<dbReference type="SUPFAM" id="SSF46894">
    <property type="entry name" value="C-terminal effector domain of the bipartite response regulators"/>
    <property type="match status" value="1"/>
</dbReference>